<dbReference type="EMBL" id="HF548330">
    <property type="protein sequence ID" value="CCO21809.1"/>
    <property type="molecule type" value="Genomic_DNA"/>
</dbReference>
<name>S0DF88_9ZZZZ</name>
<reference evidence="1" key="2">
    <citation type="journal article" date="2013" name="Biotechnol. Biofuels">
        <title>Mining for hemicellulases in the fungus-growing termite Pseudacanthotermes militaris using functional metagenomics.</title>
        <authorList>
            <person name="Bastien G."/>
            <person name="Arnal G."/>
            <person name="Bozonnet S."/>
            <person name="Laguerre S."/>
            <person name="Ferreira F."/>
            <person name="Faure R."/>
            <person name="Henrissat B."/>
            <person name="Lefevre F."/>
            <person name="Robe P."/>
            <person name="Bouchez O."/>
            <person name="Noirot C."/>
            <person name="Dumon C."/>
            <person name="O'Donohue M."/>
        </authorList>
    </citation>
    <scope>NUCLEOTIDE SEQUENCE</scope>
</reference>
<dbReference type="AlphaFoldDB" id="S0DF88"/>
<proteinExistence type="predicted"/>
<organism evidence="1">
    <name type="scientific">termite gut metagenome</name>
    <dbReference type="NCBI Taxonomy" id="433724"/>
    <lineage>
        <taxon>unclassified sequences</taxon>
        <taxon>metagenomes</taxon>
        <taxon>organismal metagenomes</taxon>
    </lineage>
</organism>
<protein>
    <submittedName>
        <fullName evidence="1">Uncharacterized protein</fullName>
    </submittedName>
</protein>
<accession>S0DF88</accession>
<evidence type="ECO:0000313" key="1">
    <source>
        <dbReference type="EMBL" id="CCO21809.1"/>
    </source>
</evidence>
<gene>
    <name evidence="1" type="ORF">BN138_997</name>
</gene>
<reference evidence="1" key="1">
    <citation type="submission" date="2012-10" db="EMBL/GenBank/DDBJ databases">
        <authorList>
            <person name="Sandrine L."/>
        </authorList>
    </citation>
    <scope>NUCLEOTIDE SEQUENCE</scope>
</reference>
<sequence>MPLPGQRQKRYCDLWERILQAIGHIKLEKPQAHHLEIFYRNPAEPSGKDKGRYAPW</sequence>